<sequence>MSLNLTIVNSSTPSGMSDFQVISAIIALCALVLGIANAYFHWKDKQPNIKLDAYEFVDSAHSLTSDPERVITIRGYNSGQIPITISSYSFFIPSKKIGHSIGKPYSTRVLPGAYCERWEYSDKIAKVLQPRSGTIKIIACLIDESGRWYKSDPFEFDIDQALKGTKGKKIWTREELGMKTPMGRLDKIKETVRRWHRRKYDPPDLWKLWK</sequence>
<dbReference type="RefSeq" id="WP_013719645.1">
    <property type="nucleotide sequence ID" value="NC_015416.1"/>
</dbReference>
<protein>
    <submittedName>
        <fullName evidence="2">Uncharacterized protein</fullName>
    </submittedName>
</protein>
<feature type="transmembrane region" description="Helical" evidence="1">
    <location>
        <begin position="20"/>
        <end position="40"/>
    </location>
</feature>
<name>F4BX47_METSG</name>
<proteinExistence type="predicted"/>
<dbReference type="GeneID" id="10461545"/>
<evidence type="ECO:0000313" key="2">
    <source>
        <dbReference type="EMBL" id="AEB68603.1"/>
    </source>
</evidence>
<dbReference type="HOGENOM" id="CLU_1307822_0_0_2"/>
<evidence type="ECO:0000256" key="1">
    <source>
        <dbReference type="SAM" id="Phobius"/>
    </source>
</evidence>
<reference evidence="2 3" key="1">
    <citation type="journal article" date="2011" name="J. Bacteriol.">
        <title>Complete genome sequence of Methanosaeta concilii, a specialist in aceticlastic methanogenesis.</title>
        <authorList>
            <person name="Barber R.D."/>
            <person name="Zhang L."/>
            <person name="Harnack M."/>
            <person name="Olson M.V."/>
            <person name="Kaul R."/>
            <person name="Ingram-Smith C."/>
            <person name="Smith K.S."/>
        </authorList>
    </citation>
    <scope>NUCLEOTIDE SEQUENCE [LARGE SCALE GENOMIC DNA]</scope>
    <source>
        <strain evidence="3">ATCC 5969 / DSM 3671 / JCM 10134 / NBRC 103675 / OCM 69 / GP-6</strain>
    </source>
</reference>
<keyword evidence="3" id="KW-1185">Reference proteome</keyword>
<dbReference type="EMBL" id="CP002565">
    <property type="protein sequence ID" value="AEB68603.1"/>
    <property type="molecule type" value="Genomic_DNA"/>
</dbReference>
<dbReference type="Proteomes" id="UP000007807">
    <property type="component" value="Chromosome"/>
</dbReference>
<keyword evidence="1" id="KW-0812">Transmembrane</keyword>
<keyword evidence="1" id="KW-1133">Transmembrane helix</keyword>
<keyword evidence="1" id="KW-0472">Membrane</keyword>
<dbReference type="STRING" id="990316.MCON_2050"/>
<dbReference type="KEGG" id="mcj:MCON_2050"/>
<gene>
    <name evidence="2" type="ordered locus">MCON_2050</name>
</gene>
<dbReference type="InParanoid" id="F4BX47"/>
<evidence type="ECO:0000313" key="3">
    <source>
        <dbReference type="Proteomes" id="UP000007807"/>
    </source>
</evidence>
<organism evidence="2 3">
    <name type="scientific">Methanothrix soehngenii (strain ATCC 5969 / DSM 3671 / JCM 10134 / NBRC 103675 / OCM 69 / GP-6)</name>
    <name type="common">Methanosaeta concilii</name>
    <dbReference type="NCBI Taxonomy" id="990316"/>
    <lineage>
        <taxon>Archaea</taxon>
        <taxon>Methanobacteriati</taxon>
        <taxon>Methanobacteriota</taxon>
        <taxon>Stenosarchaea group</taxon>
        <taxon>Methanomicrobia</taxon>
        <taxon>Methanotrichales</taxon>
        <taxon>Methanotrichaceae</taxon>
        <taxon>Methanothrix</taxon>
    </lineage>
</organism>
<accession>F4BX47</accession>
<dbReference type="AlphaFoldDB" id="F4BX47"/>